<gene>
    <name evidence="2" type="ORF">LCGC14_1029830</name>
</gene>
<keyword evidence="1" id="KW-1133">Transmembrane helix</keyword>
<reference evidence="2" key="1">
    <citation type="journal article" date="2015" name="Nature">
        <title>Complex archaea that bridge the gap between prokaryotes and eukaryotes.</title>
        <authorList>
            <person name="Spang A."/>
            <person name="Saw J.H."/>
            <person name="Jorgensen S.L."/>
            <person name="Zaremba-Niedzwiedzka K."/>
            <person name="Martijn J."/>
            <person name="Lind A.E."/>
            <person name="van Eijk R."/>
            <person name="Schleper C."/>
            <person name="Guy L."/>
            <person name="Ettema T.J."/>
        </authorList>
    </citation>
    <scope>NUCLEOTIDE SEQUENCE</scope>
</reference>
<dbReference type="InterPro" id="IPR018919">
    <property type="entry name" value="DUF2484"/>
</dbReference>
<evidence type="ECO:0000256" key="1">
    <source>
        <dbReference type="SAM" id="Phobius"/>
    </source>
</evidence>
<feature type="transmembrane region" description="Helical" evidence="1">
    <location>
        <begin position="29"/>
        <end position="45"/>
    </location>
</feature>
<sequence>MTLSLVLACFWAVVANILAMTSSTDNHWRHAYGLIIIGIPILGYVTMQHGPWLGLLVLAAGCSVLRWPVVHLMRWVRLRSFRGPAE</sequence>
<dbReference type="AlphaFoldDB" id="A0A0F9NGN9"/>
<accession>A0A0F9NGN9</accession>
<keyword evidence="1" id="KW-0812">Transmembrane</keyword>
<name>A0A0F9NGN9_9ZZZZ</name>
<protein>
    <recommendedName>
        <fullName evidence="3">DUF2484 family protein</fullName>
    </recommendedName>
</protein>
<dbReference type="Pfam" id="PF10658">
    <property type="entry name" value="DUF2484"/>
    <property type="match status" value="1"/>
</dbReference>
<evidence type="ECO:0000313" key="2">
    <source>
        <dbReference type="EMBL" id="KKN11112.1"/>
    </source>
</evidence>
<organism evidence="2">
    <name type="scientific">marine sediment metagenome</name>
    <dbReference type="NCBI Taxonomy" id="412755"/>
    <lineage>
        <taxon>unclassified sequences</taxon>
        <taxon>metagenomes</taxon>
        <taxon>ecological metagenomes</taxon>
    </lineage>
</organism>
<comment type="caution">
    <text evidence="2">The sequence shown here is derived from an EMBL/GenBank/DDBJ whole genome shotgun (WGS) entry which is preliminary data.</text>
</comment>
<dbReference type="EMBL" id="LAZR01004172">
    <property type="protein sequence ID" value="KKN11112.1"/>
    <property type="molecule type" value="Genomic_DNA"/>
</dbReference>
<keyword evidence="1" id="KW-0472">Membrane</keyword>
<proteinExistence type="predicted"/>
<evidence type="ECO:0008006" key="3">
    <source>
        <dbReference type="Google" id="ProtNLM"/>
    </source>
</evidence>
<feature type="transmembrane region" description="Helical" evidence="1">
    <location>
        <begin position="52"/>
        <end position="69"/>
    </location>
</feature>